<accession>A0A448XD78</accession>
<feature type="compositionally biased region" description="Basic and acidic residues" evidence="1">
    <location>
        <begin position="1"/>
        <end position="21"/>
    </location>
</feature>
<reference evidence="2" key="1">
    <citation type="submission" date="2018-11" db="EMBL/GenBank/DDBJ databases">
        <authorList>
            <consortium name="Pathogen Informatics"/>
        </authorList>
    </citation>
    <scope>NUCLEOTIDE SEQUENCE</scope>
</reference>
<proteinExistence type="predicted"/>
<evidence type="ECO:0000313" key="2">
    <source>
        <dbReference type="EMBL" id="VEL34086.1"/>
    </source>
</evidence>
<feature type="region of interest" description="Disordered" evidence="1">
    <location>
        <begin position="248"/>
        <end position="313"/>
    </location>
</feature>
<comment type="caution">
    <text evidence="2">The sequence shown here is derived from an EMBL/GenBank/DDBJ whole genome shotgun (WGS) entry which is preliminary data.</text>
</comment>
<feature type="compositionally biased region" description="Low complexity" evidence="1">
    <location>
        <begin position="275"/>
        <end position="294"/>
    </location>
</feature>
<dbReference type="AlphaFoldDB" id="A0A448XD78"/>
<feature type="region of interest" description="Disordered" evidence="1">
    <location>
        <begin position="115"/>
        <end position="173"/>
    </location>
</feature>
<dbReference type="EMBL" id="CAAALY010246956">
    <property type="protein sequence ID" value="VEL34086.1"/>
    <property type="molecule type" value="Genomic_DNA"/>
</dbReference>
<feature type="compositionally biased region" description="Basic and acidic residues" evidence="1">
    <location>
        <begin position="379"/>
        <end position="392"/>
    </location>
</feature>
<feature type="compositionally biased region" description="Polar residues" evidence="1">
    <location>
        <begin position="338"/>
        <end position="353"/>
    </location>
</feature>
<feature type="compositionally biased region" description="Basic and acidic residues" evidence="1">
    <location>
        <begin position="250"/>
        <end position="261"/>
    </location>
</feature>
<keyword evidence="3" id="KW-1185">Reference proteome</keyword>
<name>A0A448XD78_9PLAT</name>
<gene>
    <name evidence="2" type="ORF">PXEA_LOCUS27526</name>
</gene>
<feature type="region of interest" description="Disordered" evidence="1">
    <location>
        <begin position="338"/>
        <end position="392"/>
    </location>
</feature>
<evidence type="ECO:0000256" key="1">
    <source>
        <dbReference type="SAM" id="MobiDB-lite"/>
    </source>
</evidence>
<sequence>MKVDASGDHETLKKKAGKEPNRSPIGTPELTSDHRSLSNSLQNAPESRESGGKTNLGAAGRRSELAGQNAFYFDSALTPQCLGFGGMPARNSDWTTCQANQPICLKCHPSAGAAKVDAPATGSFSASSDQAKKGQFADKSAKLTPPRPPFLESGKLSEQSETNEKPEPEMTSKPVAFFVPLDSLDSAEFADLDSSLQTKRSISRVAGEKRNDPPFHRKTLGLVHPSTQLVTQLDLDNLAVRRSAFLASQQRRDAERRENRQHLRVIMNTDVGHDSSSTVGSTSSIRTSKRSSTSQKVADASTPSGACGPTKAKSTASCIAKNGKVAGLRGRGEISSSIGANLSDSKPVGQTANGPALPSGCPSGLQSSTAGYSLLGRGEANRRSRREGEKQRREAIFQIPILSFPLRIFLPIDYSPLHSNCLLFVSTFFLCLFRISPINRLQCAPTSSHQRHPRPQAYLKRKTAIGWPAAAATTTTGAPAASETAFRSFSSFPTGLAYSASSERRASISKDEIGGG</sequence>
<feature type="compositionally biased region" description="Basic and acidic residues" evidence="1">
    <location>
        <begin position="130"/>
        <end position="141"/>
    </location>
</feature>
<organism evidence="2 3">
    <name type="scientific">Protopolystoma xenopodis</name>
    <dbReference type="NCBI Taxonomy" id="117903"/>
    <lineage>
        <taxon>Eukaryota</taxon>
        <taxon>Metazoa</taxon>
        <taxon>Spiralia</taxon>
        <taxon>Lophotrochozoa</taxon>
        <taxon>Platyhelminthes</taxon>
        <taxon>Monogenea</taxon>
        <taxon>Polyopisthocotylea</taxon>
        <taxon>Polystomatidea</taxon>
        <taxon>Polystomatidae</taxon>
        <taxon>Protopolystoma</taxon>
    </lineage>
</organism>
<dbReference type="Proteomes" id="UP000784294">
    <property type="component" value="Unassembled WGS sequence"/>
</dbReference>
<feature type="region of interest" description="Disordered" evidence="1">
    <location>
        <begin position="1"/>
        <end position="61"/>
    </location>
</feature>
<evidence type="ECO:0000313" key="3">
    <source>
        <dbReference type="Proteomes" id="UP000784294"/>
    </source>
</evidence>
<protein>
    <submittedName>
        <fullName evidence="2">Uncharacterized protein</fullName>
    </submittedName>
</protein>